<accession>A0A1G4I3J7</accession>
<dbReference type="Proteomes" id="UP000195570">
    <property type="component" value="Unassembled WGS sequence"/>
</dbReference>
<evidence type="ECO:0000313" key="4">
    <source>
        <dbReference type="Proteomes" id="UP000195570"/>
    </source>
</evidence>
<feature type="compositionally biased region" description="Low complexity" evidence="2">
    <location>
        <begin position="68"/>
        <end position="92"/>
    </location>
</feature>
<evidence type="ECO:0000313" key="3">
    <source>
        <dbReference type="EMBL" id="SCU66313.1"/>
    </source>
</evidence>
<dbReference type="RefSeq" id="XP_067077772.1">
    <property type="nucleotide sequence ID" value="XM_067221671.1"/>
</dbReference>
<feature type="compositionally biased region" description="Polar residues" evidence="2">
    <location>
        <begin position="17"/>
        <end position="55"/>
    </location>
</feature>
<evidence type="ECO:0000256" key="2">
    <source>
        <dbReference type="SAM" id="MobiDB-lite"/>
    </source>
</evidence>
<keyword evidence="4" id="KW-1185">Reference proteome</keyword>
<keyword evidence="1" id="KW-0175">Coiled coil</keyword>
<dbReference type="GeneID" id="92381134"/>
<feature type="region of interest" description="Disordered" evidence="2">
    <location>
        <begin position="1"/>
        <end position="55"/>
    </location>
</feature>
<evidence type="ECO:0000256" key="1">
    <source>
        <dbReference type="SAM" id="Coils"/>
    </source>
</evidence>
<name>A0A1G4I3J7_TRYEQ</name>
<dbReference type="EMBL" id="CZPT02000526">
    <property type="protein sequence ID" value="SCU66313.1"/>
    <property type="molecule type" value="Genomic_DNA"/>
</dbReference>
<proteinExistence type="predicted"/>
<organism evidence="3 4">
    <name type="scientific">Trypanosoma equiperdum</name>
    <dbReference type="NCBI Taxonomy" id="5694"/>
    <lineage>
        <taxon>Eukaryota</taxon>
        <taxon>Discoba</taxon>
        <taxon>Euglenozoa</taxon>
        <taxon>Kinetoplastea</taxon>
        <taxon>Metakinetoplastina</taxon>
        <taxon>Trypanosomatida</taxon>
        <taxon>Trypanosomatidae</taxon>
        <taxon>Trypanosoma</taxon>
    </lineage>
</organism>
<sequence>MPLGSTNQRELAKKPPQDSTGSLVSWESLTASPKTVTDSEGQQQRNTGDETTQSQGCFHMGLVDENVSVSPESSLPSELTECSPASPSASPARQHLETTPPVGTASSSSLEVCNTGKVMRYLEASDALRQLDVGVEARILYLQSEIQRQSAIHEEKKAEFDKKKVLHMHLEEATRRLTRQVRNLDNENDQLRDRLAEVEAAVKKAREATAKRRGNTEGNKATGRASDRPEQRCAGSSCANAIKGGGRGALYSVENILQTKINAYNRKLRLAEARHGELLDELHIALARRKGRVAAYSRHVSFSSRANGDGCSDAEDLLRGRCLQEAEAVRLLEGLINSRLSC</sequence>
<gene>
    <name evidence="3" type="ORF">TEOVI_000720000</name>
</gene>
<feature type="region of interest" description="Disordered" evidence="2">
    <location>
        <begin position="206"/>
        <end position="232"/>
    </location>
</feature>
<feature type="coiled-coil region" evidence="1">
    <location>
        <begin position="254"/>
        <end position="281"/>
    </location>
</feature>
<dbReference type="AlphaFoldDB" id="A0A1G4I3J7"/>
<comment type="caution">
    <text evidence="3">The sequence shown here is derived from an EMBL/GenBank/DDBJ whole genome shotgun (WGS) entry which is preliminary data.</text>
</comment>
<protein>
    <submittedName>
        <fullName evidence="3">Uncharacterized protein</fullName>
    </submittedName>
</protein>
<feature type="region of interest" description="Disordered" evidence="2">
    <location>
        <begin position="68"/>
        <end position="109"/>
    </location>
</feature>
<reference evidence="3" key="1">
    <citation type="submission" date="2016-09" db="EMBL/GenBank/DDBJ databases">
        <authorList>
            <person name="Hebert L."/>
            <person name="Moumen B."/>
        </authorList>
    </citation>
    <scope>NUCLEOTIDE SEQUENCE [LARGE SCALE GENOMIC DNA]</scope>
    <source>
        <strain evidence="3">OVI</strain>
    </source>
</reference>
<dbReference type="VEuPathDB" id="TriTrypDB:TEOVI_000720000"/>